<dbReference type="GO" id="GO:0016020">
    <property type="term" value="C:membrane"/>
    <property type="evidence" value="ECO:0007669"/>
    <property type="project" value="UniProtKB-SubCell"/>
</dbReference>
<name>A0A6C0F0T9_9ZZZZ</name>
<evidence type="ECO:0000256" key="5">
    <source>
        <dbReference type="ARBA" id="ARBA00023136"/>
    </source>
</evidence>
<protein>
    <recommendedName>
        <fullName evidence="8">Bacteriorhodopsin-like protein</fullName>
    </recommendedName>
</protein>
<organism evidence="7">
    <name type="scientific">viral metagenome</name>
    <dbReference type="NCBI Taxonomy" id="1070528"/>
    <lineage>
        <taxon>unclassified sequences</taxon>
        <taxon>metagenomes</taxon>
        <taxon>organismal metagenomes</taxon>
    </lineage>
</organism>
<dbReference type="EMBL" id="MN739004">
    <property type="protein sequence ID" value="QHT34652.1"/>
    <property type="molecule type" value="Genomic_DNA"/>
</dbReference>
<feature type="transmembrane region" description="Helical" evidence="6">
    <location>
        <begin position="144"/>
        <end position="164"/>
    </location>
</feature>
<keyword evidence="5 6" id="KW-0472">Membrane</keyword>
<dbReference type="AlphaFoldDB" id="A0A6C0F0T9"/>
<evidence type="ECO:0000313" key="7">
    <source>
        <dbReference type="EMBL" id="QHT34652.1"/>
    </source>
</evidence>
<sequence>MNTRRFFYITLIISVAVQFITGIIEMWAAFYVDVPRENYIIKQLLYLELLVQGIEGLFYIWLVYNFDSVINITPKRYIDWIITTPTMLTTLIFYLIYLRYKNEKIDTTRLEFSSLVNDNAGVLSKILLLNWSMLFFGYLGEMKILSTLSGVLLGFVPFLMYYYAIYEKYAVKSGEQGVKLFWYFFFFWSLYGVVALLPYNLKNSLYNILDLFAKNFFGLFLSYILLLKKY</sequence>
<feature type="transmembrane region" description="Helical" evidence="6">
    <location>
        <begin position="44"/>
        <end position="65"/>
    </location>
</feature>
<feature type="transmembrane region" description="Helical" evidence="6">
    <location>
        <begin position="77"/>
        <end position="98"/>
    </location>
</feature>
<feature type="transmembrane region" description="Helical" evidence="6">
    <location>
        <begin position="6"/>
        <end position="32"/>
    </location>
</feature>
<comment type="similarity">
    <text evidence="2">Belongs to the archaeal/bacterial/fungal opsin family.</text>
</comment>
<dbReference type="InterPro" id="IPR001425">
    <property type="entry name" value="Arc/bac/fun_rhodopsins"/>
</dbReference>
<feature type="transmembrane region" description="Helical" evidence="6">
    <location>
        <begin position="180"/>
        <end position="199"/>
    </location>
</feature>
<dbReference type="SUPFAM" id="SSF81321">
    <property type="entry name" value="Family A G protein-coupled receptor-like"/>
    <property type="match status" value="1"/>
</dbReference>
<keyword evidence="3 6" id="KW-0812">Transmembrane</keyword>
<feature type="transmembrane region" description="Helical" evidence="6">
    <location>
        <begin position="205"/>
        <end position="226"/>
    </location>
</feature>
<evidence type="ECO:0000256" key="2">
    <source>
        <dbReference type="ARBA" id="ARBA00008130"/>
    </source>
</evidence>
<evidence type="ECO:0008006" key="8">
    <source>
        <dbReference type="Google" id="ProtNLM"/>
    </source>
</evidence>
<reference evidence="7" key="1">
    <citation type="journal article" date="2020" name="Nature">
        <title>Giant virus diversity and host interactions through global metagenomics.</title>
        <authorList>
            <person name="Schulz F."/>
            <person name="Roux S."/>
            <person name="Paez-Espino D."/>
            <person name="Jungbluth S."/>
            <person name="Walsh D.A."/>
            <person name="Denef V.J."/>
            <person name="McMahon K.D."/>
            <person name="Konstantinidis K.T."/>
            <person name="Eloe-Fadrosh E.A."/>
            <person name="Kyrpides N.C."/>
            <person name="Woyke T."/>
        </authorList>
    </citation>
    <scope>NUCLEOTIDE SEQUENCE</scope>
    <source>
        <strain evidence="7">GVMAG-M-3300009163-63</strain>
    </source>
</reference>
<comment type="subcellular location">
    <subcellularLocation>
        <location evidence="1">Membrane</location>
        <topology evidence="1">Multi-pass membrane protein</topology>
    </subcellularLocation>
</comment>
<evidence type="ECO:0000256" key="3">
    <source>
        <dbReference type="ARBA" id="ARBA00022692"/>
    </source>
</evidence>
<evidence type="ECO:0000256" key="4">
    <source>
        <dbReference type="ARBA" id="ARBA00022989"/>
    </source>
</evidence>
<accession>A0A6C0F0T9</accession>
<proteinExistence type="inferred from homology"/>
<evidence type="ECO:0000256" key="1">
    <source>
        <dbReference type="ARBA" id="ARBA00004141"/>
    </source>
</evidence>
<keyword evidence="4 6" id="KW-1133">Transmembrane helix</keyword>
<dbReference type="Pfam" id="PF01036">
    <property type="entry name" value="Bac_rhodopsin"/>
    <property type="match status" value="1"/>
</dbReference>
<dbReference type="Gene3D" id="1.20.1070.10">
    <property type="entry name" value="Rhodopsin 7-helix transmembrane proteins"/>
    <property type="match status" value="1"/>
</dbReference>
<evidence type="ECO:0000256" key="6">
    <source>
        <dbReference type="SAM" id="Phobius"/>
    </source>
</evidence>
<feature type="transmembrane region" description="Helical" evidence="6">
    <location>
        <begin position="119"/>
        <end position="138"/>
    </location>
</feature>